<keyword evidence="4" id="KW-1185">Reference proteome</keyword>
<reference evidence="4" key="1">
    <citation type="journal article" date="2019" name="Int. J. Syst. Evol. Microbiol.">
        <title>The Global Catalogue of Microorganisms (GCM) 10K type strain sequencing project: providing services to taxonomists for standard genome sequencing and annotation.</title>
        <authorList>
            <consortium name="The Broad Institute Genomics Platform"/>
            <consortium name="The Broad Institute Genome Sequencing Center for Infectious Disease"/>
            <person name="Wu L."/>
            <person name="Ma J."/>
        </authorList>
    </citation>
    <scope>NUCLEOTIDE SEQUENCE [LARGE SCALE GENOMIC DNA]</scope>
    <source>
        <strain evidence="4">CAIM 431</strain>
    </source>
</reference>
<dbReference type="EMBL" id="JBHUFZ010000027">
    <property type="protein sequence ID" value="MFD1890880.1"/>
    <property type="molecule type" value="Genomic_DNA"/>
</dbReference>
<dbReference type="RefSeq" id="WP_343875286.1">
    <property type="nucleotide sequence ID" value="NZ_BAAAIX010000029.1"/>
</dbReference>
<comment type="similarity">
    <text evidence="1">Belongs to the arsA ATPase family.</text>
</comment>
<comment type="caution">
    <text evidence="3">The sequence shown here is derived from an EMBL/GenBank/DDBJ whole genome shotgun (WGS) entry which is preliminary data.</text>
</comment>
<organism evidence="3 4">
    <name type="scientific">Luteococcus peritonei</name>
    <dbReference type="NCBI Taxonomy" id="88874"/>
    <lineage>
        <taxon>Bacteria</taxon>
        <taxon>Bacillati</taxon>
        <taxon>Actinomycetota</taxon>
        <taxon>Actinomycetes</taxon>
        <taxon>Propionibacteriales</taxon>
        <taxon>Propionibacteriaceae</taxon>
        <taxon>Luteococcus</taxon>
    </lineage>
</organism>
<dbReference type="InterPro" id="IPR016300">
    <property type="entry name" value="ATPase_ArsA/GET3"/>
</dbReference>
<feature type="domain" description="ArsA/GET3 Anion-transporting ATPase-like" evidence="2">
    <location>
        <begin position="9"/>
        <end position="291"/>
    </location>
</feature>
<gene>
    <name evidence="3" type="ORF">ACFSCS_11905</name>
</gene>
<sequence length="330" mass="35082">MHFLENPPRHLFFTGKGGVGKTSVACATAVTLARAGKRVLLVSTDPASNIGQVFSTTIGNTITPISQVPGLSALEIDPDQAAEAYREKIIGPVRALLPVQEIETITEQLSGSCTTEIASFNEFTGLLADPEQTAGFHHVVFDTAPTGHTIRLLQLPGDWTTFLDTGKGDASCLGPMSGLEKNRATYRTAVDALTDSDTTRLVLVTRAQGAALREVARTSDELAELGIPANHLVVNAVLSEDRTTSDPLHEAIRQREQTALHDLPPTLAGLHLDQVPLKPVNMVGLTALEDLLVAGPGTATATTSTTAETEPPRHVRRLGLVAQAVSLSRW</sequence>
<dbReference type="NCBIfam" id="TIGR00345">
    <property type="entry name" value="GET3_arsA_TRC40"/>
    <property type="match status" value="1"/>
</dbReference>
<dbReference type="PANTHER" id="PTHR10803">
    <property type="entry name" value="ARSENICAL PUMP-DRIVING ATPASE ARSENITE-TRANSLOCATING ATPASE"/>
    <property type="match status" value="1"/>
</dbReference>
<dbReference type="InterPro" id="IPR027417">
    <property type="entry name" value="P-loop_NTPase"/>
</dbReference>
<name>A0ABW4RZ08_9ACTN</name>
<dbReference type="Proteomes" id="UP001597326">
    <property type="component" value="Unassembled WGS sequence"/>
</dbReference>
<dbReference type="PANTHER" id="PTHR10803:SF3">
    <property type="entry name" value="ATPASE GET3"/>
    <property type="match status" value="1"/>
</dbReference>
<evidence type="ECO:0000259" key="2">
    <source>
        <dbReference type="Pfam" id="PF02374"/>
    </source>
</evidence>
<proteinExistence type="inferred from homology"/>
<evidence type="ECO:0000313" key="4">
    <source>
        <dbReference type="Proteomes" id="UP001597326"/>
    </source>
</evidence>
<protein>
    <submittedName>
        <fullName evidence="3">TRC40/GET3/ArsA family transport-energizing ATPase</fullName>
    </submittedName>
</protein>
<evidence type="ECO:0000313" key="3">
    <source>
        <dbReference type="EMBL" id="MFD1890880.1"/>
    </source>
</evidence>
<evidence type="ECO:0000256" key="1">
    <source>
        <dbReference type="ARBA" id="ARBA00011040"/>
    </source>
</evidence>
<feature type="non-terminal residue" evidence="3">
    <location>
        <position position="330"/>
    </location>
</feature>
<dbReference type="Pfam" id="PF02374">
    <property type="entry name" value="ArsA_ATPase"/>
    <property type="match status" value="1"/>
</dbReference>
<dbReference type="SUPFAM" id="SSF52540">
    <property type="entry name" value="P-loop containing nucleoside triphosphate hydrolases"/>
    <property type="match status" value="1"/>
</dbReference>
<dbReference type="Gene3D" id="3.40.50.300">
    <property type="entry name" value="P-loop containing nucleotide triphosphate hydrolases"/>
    <property type="match status" value="1"/>
</dbReference>
<dbReference type="CDD" id="cd02035">
    <property type="entry name" value="ArsA"/>
    <property type="match status" value="1"/>
</dbReference>
<dbReference type="InterPro" id="IPR025723">
    <property type="entry name" value="ArsA/GET3_ATPase-like"/>
</dbReference>
<accession>A0ABW4RZ08</accession>